<dbReference type="InterPro" id="IPR001647">
    <property type="entry name" value="HTH_TetR"/>
</dbReference>
<dbReference type="PANTHER" id="PTHR30055:SF222">
    <property type="entry name" value="REGULATORY PROTEIN"/>
    <property type="match status" value="1"/>
</dbReference>
<dbReference type="PANTHER" id="PTHR30055">
    <property type="entry name" value="HTH-TYPE TRANSCRIPTIONAL REGULATOR RUTR"/>
    <property type="match status" value="1"/>
</dbReference>
<evidence type="ECO:0000313" key="3">
    <source>
        <dbReference type="Proteomes" id="UP000051491"/>
    </source>
</evidence>
<dbReference type="EMBL" id="JQBK01000015">
    <property type="protein sequence ID" value="KRN86637.1"/>
    <property type="molecule type" value="Genomic_DNA"/>
</dbReference>
<dbReference type="InterPro" id="IPR009057">
    <property type="entry name" value="Homeodomain-like_sf"/>
</dbReference>
<dbReference type="Proteomes" id="UP000051491">
    <property type="component" value="Unassembled WGS sequence"/>
</dbReference>
<dbReference type="STRING" id="89059.LAC1533_0164"/>
<keyword evidence="1" id="KW-0238">DNA-binding</keyword>
<gene>
    <name evidence="2" type="ORF">IV43_GL000542</name>
</gene>
<dbReference type="Gene3D" id="1.10.357.10">
    <property type="entry name" value="Tetracycline Repressor, domain 2"/>
    <property type="match status" value="1"/>
</dbReference>
<dbReference type="GO" id="GO:0003677">
    <property type="term" value="F:DNA binding"/>
    <property type="evidence" value="ECO:0007669"/>
    <property type="project" value="UniProtKB-UniRule"/>
</dbReference>
<accession>A0A0R2KJH2</accession>
<dbReference type="OrthoDB" id="9780824at2"/>
<proteinExistence type="predicted"/>
<organism evidence="2 3">
    <name type="scientific">Ligilactobacillus acidipiscis</name>
    <dbReference type="NCBI Taxonomy" id="89059"/>
    <lineage>
        <taxon>Bacteria</taxon>
        <taxon>Bacillati</taxon>
        <taxon>Bacillota</taxon>
        <taxon>Bacilli</taxon>
        <taxon>Lactobacillales</taxon>
        <taxon>Lactobacillaceae</taxon>
        <taxon>Ligilactobacillus</taxon>
    </lineage>
</organism>
<protein>
    <submittedName>
        <fullName evidence="2">Transcriptional regulator</fullName>
    </submittedName>
</protein>
<sequence length="213" mass="24038">MNNNISSLFVESLNELNISERQKSVLQASLTLFSEQGFENTSTTEIAQLAGVAVGTVYQQFNNKEGLLQAVLEPVITEVIPKVASEFANGIQAPQGPHFTEFLQNIMQDRMQFVIDNLPQIRILVRETMVNQKIRNQMKMELAKLPFAKLKELFVYYQEQGQLVDWEFSRILRAIIGAMCSYLVPLIFEPNKTIDVAKASQDAAETLIKGLKP</sequence>
<dbReference type="SUPFAM" id="SSF46689">
    <property type="entry name" value="Homeodomain-like"/>
    <property type="match status" value="1"/>
</dbReference>
<dbReference type="PATRIC" id="fig|89059.3.peg.559"/>
<dbReference type="Pfam" id="PF00440">
    <property type="entry name" value="TetR_N"/>
    <property type="match status" value="1"/>
</dbReference>
<evidence type="ECO:0000313" key="2">
    <source>
        <dbReference type="EMBL" id="KRN86637.1"/>
    </source>
</evidence>
<dbReference type="PRINTS" id="PR00455">
    <property type="entry name" value="HTHTETR"/>
</dbReference>
<dbReference type="AlphaFoldDB" id="A0A0R2KJH2"/>
<dbReference type="GO" id="GO:0006355">
    <property type="term" value="P:regulation of DNA-templated transcription"/>
    <property type="evidence" value="ECO:0007669"/>
    <property type="project" value="UniProtKB-ARBA"/>
</dbReference>
<dbReference type="InterPro" id="IPR050109">
    <property type="entry name" value="HTH-type_TetR-like_transc_reg"/>
</dbReference>
<reference evidence="2 3" key="1">
    <citation type="journal article" date="2015" name="Genome Announc.">
        <title>Expanding the biotechnology potential of lactobacilli through comparative genomics of 213 strains and associated genera.</title>
        <authorList>
            <person name="Sun Z."/>
            <person name="Harris H.M."/>
            <person name="McCann A."/>
            <person name="Guo C."/>
            <person name="Argimon S."/>
            <person name="Zhang W."/>
            <person name="Yang X."/>
            <person name="Jeffery I.B."/>
            <person name="Cooney J.C."/>
            <person name="Kagawa T.F."/>
            <person name="Liu W."/>
            <person name="Song Y."/>
            <person name="Salvetti E."/>
            <person name="Wrobel A."/>
            <person name="Rasinkangas P."/>
            <person name="Parkhill J."/>
            <person name="Rea M.C."/>
            <person name="O'Sullivan O."/>
            <person name="Ritari J."/>
            <person name="Douillard F.P."/>
            <person name="Paul Ross R."/>
            <person name="Yang R."/>
            <person name="Briner A.E."/>
            <person name="Felis G.E."/>
            <person name="de Vos W.M."/>
            <person name="Barrangou R."/>
            <person name="Klaenhammer T.R."/>
            <person name="Caufield P.W."/>
            <person name="Cui Y."/>
            <person name="Zhang H."/>
            <person name="O'Toole P.W."/>
        </authorList>
    </citation>
    <scope>NUCLEOTIDE SEQUENCE [LARGE SCALE GENOMIC DNA]</scope>
    <source>
        <strain evidence="2 3">DSM 15353</strain>
    </source>
</reference>
<comment type="caution">
    <text evidence="2">The sequence shown here is derived from an EMBL/GenBank/DDBJ whole genome shotgun (WGS) entry which is preliminary data.</text>
</comment>
<evidence type="ECO:0000256" key="1">
    <source>
        <dbReference type="ARBA" id="ARBA00023125"/>
    </source>
</evidence>
<dbReference type="PROSITE" id="PS50977">
    <property type="entry name" value="HTH_TETR_2"/>
    <property type="match status" value="1"/>
</dbReference>
<name>A0A0R2KJH2_9LACO</name>